<comment type="caution">
    <text evidence="2">The sequence shown here is derived from an EMBL/GenBank/DDBJ whole genome shotgun (WGS) entry which is preliminary data.</text>
</comment>
<accession>A0A2W2BBP3</accession>
<dbReference type="PROSITE" id="PS51257">
    <property type="entry name" value="PROKAR_LIPOPROTEIN"/>
    <property type="match status" value="1"/>
</dbReference>
<dbReference type="EMBL" id="QKTW01000027">
    <property type="protein sequence ID" value="PZF71076.1"/>
    <property type="molecule type" value="Genomic_DNA"/>
</dbReference>
<proteinExistence type="predicted"/>
<dbReference type="Proteomes" id="UP000248745">
    <property type="component" value="Unassembled WGS sequence"/>
</dbReference>
<evidence type="ECO:0000313" key="3">
    <source>
        <dbReference type="Proteomes" id="UP000248745"/>
    </source>
</evidence>
<feature type="transmembrane region" description="Helical" evidence="1">
    <location>
        <begin position="41"/>
        <end position="69"/>
    </location>
</feature>
<sequence length="151" mass="16544">MKNVYKTILVWLLTALLGSTFLGFGSCVDDLRHNVRVGTDIAGILSLALVGGIVCLITSVPAIVIYHFLAVRLYRRQPNIVKVKAVLAFYGFVVPFPSYWFISIVSGDSPEACTLPVLAYAVAGLFTAQIFHYYPLAPKTETKIAATNYPE</sequence>
<keyword evidence="1" id="KW-0812">Transmembrane</keyword>
<evidence type="ECO:0000256" key="1">
    <source>
        <dbReference type="SAM" id="Phobius"/>
    </source>
</evidence>
<organism evidence="2 3">
    <name type="scientific">Taibaiella soli</name>
    <dbReference type="NCBI Taxonomy" id="1649169"/>
    <lineage>
        <taxon>Bacteria</taxon>
        <taxon>Pseudomonadati</taxon>
        <taxon>Bacteroidota</taxon>
        <taxon>Chitinophagia</taxon>
        <taxon>Chitinophagales</taxon>
        <taxon>Chitinophagaceae</taxon>
        <taxon>Taibaiella</taxon>
    </lineage>
</organism>
<feature type="transmembrane region" description="Helical" evidence="1">
    <location>
        <begin position="81"/>
        <end position="102"/>
    </location>
</feature>
<name>A0A2W2BBP3_9BACT</name>
<dbReference type="RefSeq" id="WP_111000811.1">
    <property type="nucleotide sequence ID" value="NZ_QKTW01000027.1"/>
</dbReference>
<keyword evidence="3" id="KW-1185">Reference proteome</keyword>
<keyword evidence="1" id="KW-1133">Transmembrane helix</keyword>
<reference evidence="2 3" key="1">
    <citation type="submission" date="2018-06" db="EMBL/GenBank/DDBJ databases">
        <title>Mucibacter soli gen. nov., sp. nov., a new member of the family Chitinophagaceae producing mucin.</title>
        <authorList>
            <person name="Kim M.-K."/>
            <person name="Park S."/>
            <person name="Kim T.-S."/>
            <person name="Joung Y."/>
            <person name="Han J.-H."/>
            <person name="Kim S.B."/>
        </authorList>
    </citation>
    <scope>NUCLEOTIDE SEQUENCE [LARGE SCALE GENOMIC DNA]</scope>
    <source>
        <strain evidence="2 3">R1-15</strain>
    </source>
</reference>
<protein>
    <submittedName>
        <fullName evidence="2">Uncharacterized protein</fullName>
    </submittedName>
</protein>
<evidence type="ECO:0000313" key="2">
    <source>
        <dbReference type="EMBL" id="PZF71076.1"/>
    </source>
</evidence>
<feature type="transmembrane region" description="Helical" evidence="1">
    <location>
        <begin position="114"/>
        <end position="134"/>
    </location>
</feature>
<dbReference type="AlphaFoldDB" id="A0A2W2BBP3"/>
<keyword evidence="1" id="KW-0472">Membrane</keyword>
<gene>
    <name evidence="2" type="ORF">DN068_20475</name>
</gene>